<dbReference type="SMART" id="SM00387">
    <property type="entry name" value="HATPase_c"/>
    <property type="match status" value="1"/>
</dbReference>
<keyword evidence="6 12" id="KW-0812">Transmembrane</keyword>
<dbReference type="PROSITE" id="PS50109">
    <property type="entry name" value="HIS_KIN"/>
    <property type="match status" value="1"/>
</dbReference>
<feature type="region of interest" description="Disordered" evidence="11">
    <location>
        <begin position="109"/>
        <end position="131"/>
    </location>
</feature>
<dbReference type="PROSITE" id="PS50885">
    <property type="entry name" value="HAMP"/>
    <property type="match status" value="1"/>
</dbReference>
<dbReference type="CDD" id="cd00075">
    <property type="entry name" value="HATPase"/>
    <property type="match status" value="1"/>
</dbReference>
<evidence type="ECO:0000256" key="3">
    <source>
        <dbReference type="ARBA" id="ARBA00012438"/>
    </source>
</evidence>
<keyword evidence="10 12" id="KW-0472">Membrane</keyword>
<dbReference type="EC" id="2.7.13.3" evidence="3"/>
<dbReference type="RefSeq" id="WP_280834070.1">
    <property type="nucleotide sequence ID" value="NZ_JARXVE010000007.1"/>
</dbReference>
<dbReference type="PANTHER" id="PTHR45436">
    <property type="entry name" value="SENSOR HISTIDINE KINASE YKOH"/>
    <property type="match status" value="1"/>
</dbReference>
<keyword evidence="4" id="KW-0597">Phosphoprotein</keyword>
<dbReference type="EMBL" id="JARXVE010000007">
    <property type="protein sequence ID" value="MDH6197467.1"/>
    <property type="molecule type" value="Genomic_DNA"/>
</dbReference>
<sequence length="556" mass="58470">MSCDPGAEATGAPRGVTRWWSPRTWSLRARLVVTQVVLLAVVCASIGVATEFALQRFLMHQLDEQLVEAGRRSAAIFELPPPPFMFPPPPFGFPPPPFGFPPPSFGFPPLGHRDHGRLDPGEGPGPGFLNAPGQAARTVGAVVVPGWPVDAAVITADGARVGVSAAAAEQLSRIPATRVPETVDLDGLGRYRLIGIRPRHAGPQTIVTGLPTAIVDDTLLWVLGMFCVLAAIALIAATTGGILIIRRQLAPLSRVSAAAREVADLELDRGEVQLPTPIVPVDPASAHTEVGQLGTSLNRMLDRIASALSARHASETRVRQFVADASHELRTPLAAIRGYTELAQRKRDDLPGDVAHAMNRVESETARMTQLVEDMLLLARLDAGRPLEREAVDLSSLVVDSVSDAHIAGPDHEWSLDLPEDPVVIDGDGARLHQVLANLLANARTHTPAGTSVTVSLSTEDAGAGGDGAVLITVADDGPGIPQTLLPDVFERFARGDSSRSRRAGSTGLGLAIVAAVVKAHGGTIEVHSVAGSTEFVVRLPGTSSQLTHSVDQSGT</sequence>
<dbReference type="SMART" id="SM00304">
    <property type="entry name" value="HAMP"/>
    <property type="match status" value="1"/>
</dbReference>
<dbReference type="InterPro" id="IPR003594">
    <property type="entry name" value="HATPase_dom"/>
</dbReference>
<dbReference type="PRINTS" id="PR00344">
    <property type="entry name" value="BCTRLSENSOR"/>
</dbReference>
<evidence type="ECO:0000256" key="9">
    <source>
        <dbReference type="ARBA" id="ARBA00023012"/>
    </source>
</evidence>
<keyword evidence="7 15" id="KW-0418">Kinase</keyword>
<comment type="catalytic activity">
    <reaction evidence="1">
        <text>ATP + protein L-histidine = ADP + protein N-phospho-L-histidine.</text>
        <dbReference type="EC" id="2.7.13.3"/>
    </reaction>
</comment>
<dbReference type="Pfam" id="PF00672">
    <property type="entry name" value="HAMP"/>
    <property type="match status" value="1"/>
</dbReference>
<dbReference type="SUPFAM" id="SSF47384">
    <property type="entry name" value="Homodimeric domain of signal transducing histidine kinase"/>
    <property type="match status" value="1"/>
</dbReference>
<evidence type="ECO:0000256" key="7">
    <source>
        <dbReference type="ARBA" id="ARBA00022777"/>
    </source>
</evidence>
<evidence type="ECO:0000313" key="15">
    <source>
        <dbReference type="EMBL" id="MDH6197467.1"/>
    </source>
</evidence>
<name>A0ABT6L3D3_9MYCO</name>
<evidence type="ECO:0000256" key="4">
    <source>
        <dbReference type="ARBA" id="ARBA00022553"/>
    </source>
</evidence>
<dbReference type="SMART" id="SM00388">
    <property type="entry name" value="HisKA"/>
    <property type="match status" value="1"/>
</dbReference>
<evidence type="ECO:0000259" key="13">
    <source>
        <dbReference type="PROSITE" id="PS50109"/>
    </source>
</evidence>
<comment type="subcellular location">
    <subcellularLocation>
        <location evidence="2">Cell membrane</location>
    </subcellularLocation>
</comment>
<dbReference type="InterPro" id="IPR036097">
    <property type="entry name" value="HisK_dim/P_sf"/>
</dbReference>
<keyword evidence="5 15" id="KW-0808">Transferase</keyword>
<evidence type="ECO:0000256" key="5">
    <source>
        <dbReference type="ARBA" id="ARBA00022679"/>
    </source>
</evidence>
<feature type="domain" description="HAMP" evidence="14">
    <location>
        <begin position="246"/>
        <end position="309"/>
    </location>
</feature>
<evidence type="ECO:0000256" key="11">
    <source>
        <dbReference type="SAM" id="MobiDB-lite"/>
    </source>
</evidence>
<dbReference type="InterPro" id="IPR005467">
    <property type="entry name" value="His_kinase_dom"/>
</dbReference>
<dbReference type="SUPFAM" id="SSF55874">
    <property type="entry name" value="ATPase domain of HSP90 chaperone/DNA topoisomerase II/histidine kinase"/>
    <property type="match status" value="1"/>
</dbReference>
<evidence type="ECO:0000256" key="6">
    <source>
        <dbReference type="ARBA" id="ARBA00022692"/>
    </source>
</evidence>
<evidence type="ECO:0000256" key="10">
    <source>
        <dbReference type="ARBA" id="ARBA00023136"/>
    </source>
</evidence>
<dbReference type="InterPro" id="IPR003660">
    <property type="entry name" value="HAMP_dom"/>
</dbReference>
<comment type="caution">
    <text evidence="15">The sequence shown here is derived from an EMBL/GenBank/DDBJ whole genome shotgun (WGS) entry which is preliminary data.</text>
</comment>
<evidence type="ECO:0000256" key="2">
    <source>
        <dbReference type="ARBA" id="ARBA00004236"/>
    </source>
</evidence>
<protein>
    <recommendedName>
        <fullName evidence="3">histidine kinase</fullName>
        <ecNumber evidence="3">2.7.13.3</ecNumber>
    </recommendedName>
</protein>
<feature type="domain" description="Histidine kinase" evidence="13">
    <location>
        <begin position="324"/>
        <end position="544"/>
    </location>
</feature>
<gene>
    <name evidence="15" type="ORF">M2272_004122</name>
</gene>
<dbReference type="Gene3D" id="6.10.340.10">
    <property type="match status" value="1"/>
</dbReference>
<accession>A0ABT6L3D3</accession>
<keyword evidence="8 12" id="KW-1133">Transmembrane helix</keyword>
<organism evidence="15 16">
    <name type="scientific">Mycolicibacterium frederiksbergense</name>
    <dbReference type="NCBI Taxonomy" id="117567"/>
    <lineage>
        <taxon>Bacteria</taxon>
        <taxon>Bacillati</taxon>
        <taxon>Actinomycetota</taxon>
        <taxon>Actinomycetes</taxon>
        <taxon>Mycobacteriales</taxon>
        <taxon>Mycobacteriaceae</taxon>
        <taxon>Mycolicibacterium</taxon>
    </lineage>
</organism>
<evidence type="ECO:0000259" key="14">
    <source>
        <dbReference type="PROSITE" id="PS50885"/>
    </source>
</evidence>
<dbReference type="Pfam" id="PF00512">
    <property type="entry name" value="HisKA"/>
    <property type="match status" value="1"/>
</dbReference>
<dbReference type="Proteomes" id="UP001160130">
    <property type="component" value="Unassembled WGS sequence"/>
</dbReference>
<proteinExistence type="predicted"/>
<keyword evidence="9" id="KW-0902">Two-component regulatory system</keyword>
<dbReference type="Pfam" id="PF02518">
    <property type="entry name" value="HATPase_c"/>
    <property type="match status" value="1"/>
</dbReference>
<feature type="transmembrane region" description="Helical" evidence="12">
    <location>
        <begin position="219"/>
        <end position="245"/>
    </location>
</feature>
<dbReference type="InterPro" id="IPR003661">
    <property type="entry name" value="HisK_dim/P_dom"/>
</dbReference>
<feature type="compositionally biased region" description="Basic and acidic residues" evidence="11">
    <location>
        <begin position="111"/>
        <end position="120"/>
    </location>
</feature>
<evidence type="ECO:0000256" key="12">
    <source>
        <dbReference type="SAM" id="Phobius"/>
    </source>
</evidence>
<dbReference type="InterPro" id="IPR036890">
    <property type="entry name" value="HATPase_C_sf"/>
</dbReference>
<dbReference type="InterPro" id="IPR004358">
    <property type="entry name" value="Sig_transdc_His_kin-like_C"/>
</dbReference>
<dbReference type="InterPro" id="IPR050428">
    <property type="entry name" value="TCS_sensor_his_kinase"/>
</dbReference>
<dbReference type="GO" id="GO:0004673">
    <property type="term" value="F:protein histidine kinase activity"/>
    <property type="evidence" value="ECO:0007669"/>
    <property type="project" value="UniProtKB-EC"/>
</dbReference>
<feature type="transmembrane region" description="Helical" evidence="12">
    <location>
        <begin position="31"/>
        <end position="54"/>
    </location>
</feature>
<dbReference type="Gene3D" id="1.10.287.130">
    <property type="match status" value="1"/>
</dbReference>
<evidence type="ECO:0000256" key="1">
    <source>
        <dbReference type="ARBA" id="ARBA00000085"/>
    </source>
</evidence>
<dbReference type="PANTHER" id="PTHR45436:SF5">
    <property type="entry name" value="SENSOR HISTIDINE KINASE TRCS"/>
    <property type="match status" value="1"/>
</dbReference>
<keyword evidence="16" id="KW-1185">Reference proteome</keyword>
<evidence type="ECO:0000256" key="8">
    <source>
        <dbReference type="ARBA" id="ARBA00022989"/>
    </source>
</evidence>
<evidence type="ECO:0000313" key="16">
    <source>
        <dbReference type="Proteomes" id="UP001160130"/>
    </source>
</evidence>
<reference evidence="15 16" key="1">
    <citation type="submission" date="2023-04" db="EMBL/GenBank/DDBJ databases">
        <title>Forest soil microbial communities from Buena Vista Peninsula, Colon Province, Panama.</title>
        <authorList>
            <person name="Bouskill N."/>
        </authorList>
    </citation>
    <scope>NUCLEOTIDE SEQUENCE [LARGE SCALE GENOMIC DNA]</scope>
    <source>
        <strain evidence="15 16">AC80</strain>
    </source>
</reference>
<dbReference type="Gene3D" id="3.30.565.10">
    <property type="entry name" value="Histidine kinase-like ATPase, C-terminal domain"/>
    <property type="match status" value="1"/>
</dbReference>
<dbReference type="CDD" id="cd06225">
    <property type="entry name" value="HAMP"/>
    <property type="match status" value="1"/>
</dbReference>
<dbReference type="CDD" id="cd00082">
    <property type="entry name" value="HisKA"/>
    <property type="match status" value="1"/>
</dbReference>